<evidence type="ECO:0000313" key="2">
    <source>
        <dbReference type="EMBL" id="GMS90016.1"/>
    </source>
</evidence>
<organism evidence="2 3">
    <name type="scientific">Pristionchus entomophagus</name>
    <dbReference type="NCBI Taxonomy" id="358040"/>
    <lineage>
        <taxon>Eukaryota</taxon>
        <taxon>Metazoa</taxon>
        <taxon>Ecdysozoa</taxon>
        <taxon>Nematoda</taxon>
        <taxon>Chromadorea</taxon>
        <taxon>Rhabditida</taxon>
        <taxon>Rhabditina</taxon>
        <taxon>Diplogasteromorpha</taxon>
        <taxon>Diplogasteroidea</taxon>
        <taxon>Neodiplogasteridae</taxon>
        <taxon>Pristionchus</taxon>
    </lineage>
</organism>
<reference evidence="2" key="1">
    <citation type="submission" date="2023-10" db="EMBL/GenBank/DDBJ databases">
        <title>Genome assembly of Pristionchus species.</title>
        <authorList>
            <person name="Yoshida K."/>
            <person name="Sommer R.J."/>
        </authorList>
    </citation>
    <scope>NUCLEOTIDE SEQUENCE</scope>
    <source>
        <strain evidence="2">RS0144</strain>
    </source>
</reference>
<gene>
    <name evidence="2" type="ORF">PENTCL1PPCAC_12191</name>
</gene>
<dbReference type="Proteomes" id="UP001432027">
    <property type="component" value="Unassembled WGS sequence"/>
</dbReference>
<feature type="non-terminal residue" evidence="2">
    <location>
        <position position="113"/>
    </location>
</feature>
<dbReference type="EMBL" id="BTSX01000003">
    <property type="protein sequence ID" value="GMS90016.1"/>
    <property type="molecule type" value="Genomic_DNA"/>
</dbReference>
<proteinExistence type="predicted"/>
<keyword evidence="3" id="KW-1185">Reference proteome</keyword>
<name>A0AAV5T3D2_9BILA</name>
<accession>A0AAV5T3D2</accession>
<feature type="non-terminal residue" evidence="2">
    <location>
        <position position="1"/>
    </location>
</feature>
<protein>
    <submittedName>
        <fullName evidence="2">Uncharacterized protein</fullName>
    </submittedName>
</protein>
<evidence type="ECO:0000256" key="1">
    <source>
        <dbReference type="SAM" id="MobiDB-lite"/>
    </source>
</evidence>
<evidence type="ECO:0000313" key="3">
    <source>
        <dbReference type="Proteomes" id="UP001432027"/>
    </source>
</evidence>
<comment type="caution">
    <text evidence="2">The sequence shown here is derived from an EMBL/GenBank/DDBJ whole genome shotgun (WGS) entry which is preliminary data.</text>
</comment>
<sequence length="113" mass="11889">PYSRLSKPPYNEDEAQKDQPAVQGSHNVSVEAPAATTVDSTTIQAKAESKIADNETSIDWSSTFAPDDIASVDNTTDVVSNATEAAMNEPGSDSSAQKKDDEKDPNSSSSLAL</sequence>
<feature type="region of interest" description="Disordered" evidence="1">
    <location>
        <begin position="1"/>
        <end position="42"/>
    </location>
</feature>
<dbReference type="AlphaFoldDB" id="A0AAV5T3D2"/>
<feature type="compositionally biased region" description="Basic and acidic residues" evidence="1">
    <location>
        <begin position="96"/>
        <end position="105"/>
    </location>
</feature>
<feature type="region of interest" description="Disordered" evidence="1">
    <location>
        <begin position="85"/>
        <end position="113"/>
    </location>
</feature>